<reference evidence="2 3" key="1">
    <citation type="submission" date="2020-04" db="EMBL/GenBank/DDBJ databases">
        <title>MicrobeNet Type strains.</title>
        <authorList>
            <person name="Nicholson A.C."/>
        </authorList>
    </citation>
    <scope>NUCLEOTIDE SEQUENCE [LARGE SCALE GENOMIC DNA]</scope>
    <source>
        <strain evidence="2 3">JCM 3332</strain>
    </source>
</reference>
<accession>A0A846YTK4</accession>
<dbReference type="InterPro" id="IPR041458">
    <property type="entry name" value="Rv3651-like_N"/>
</dbReference>
<dbReference type="Proteomes" id="UP000570678">
    <property type="component" value="Unassembled WGS sequence"/>
</dbReference>
<gene>
    <name evidence="2" type="ORF">HGA15_30010</name>
</gene>
<evidence type="ECO:0000313" key="2">
    <source>
        <dbReference type="EMBL" id="NKY60299.1"/>
    </source>
</evidence>
<protein>
    <submittedName>
        <fullName evidence="2">DUF5593 domain-containing protein</fullName>
    </submittedName>
</protein>
<dbReference type="EMBL" id="JAAXOT010000022">
    <property type="protein sequence ID" value="NKY60299.1"/>
    <property type="molecule type" value="Genomic_DNA"/>
</dbReference>
<comment type="caution">
    <text evidence="2">The sequence shown here is derived from an EMBL/GenBank/DDBJ whole genome shotgun (WGS) entry which is preliminary data.</text>
</comment>
<evidence type="ECO:0000259" key="1">
    <source>
        <dbReference type="Pfam" id="PF18007"/>
    </source>
</evidence>
<proteinExistence type="predicted"/>
<feature type="domain" description="Rv3651-like N-terminal" evidence="1">
    <location>
        <begin position="9"/>
        <end position="108"/>
    </location>
</feature>
<organism evidence="2 3">
    <name type="scientific">Nocardia flavorosea</name>
    <dbReference type="NCBI Taxonomy" id="53429"/>
    <lineage>
        <taxon>Bacteria</taxon>
        <taxon>Bacillati</taxon>
        <taxon>Actinomycetota</taxon>
        <taxon>Actinomycetes</taxon>
        <taxon>Mycobacteriales</taxon>
        <taxon>Nocardiaceae</taxon>
        <taxon>Nocardia</taxon>
    </lineage>
</organism>
<keyword evidence="3" id="KW-1185">Reference proteome</keyword>
<sequence length="378" mass="42066">MRGRAVIPWVTVETLAPEGFSVASVGGTAREFADWRRVLQRQLARTPALYDGLTTRDISEVLRTSVEQAIEVDRTFATKAGPHRLIARPVFGPAGDVHAVQWWAGPATGPAVPPPVAVGATWELDSQTLVQPPGIAALSGMAPEEYAPRMSIAEFFHRVTGFDRHAEVLDLLYRPESGGRLQFEVSILRPARRATRWRITMRARDNERGRGACWLIEDITSDEDPAVWPTLESVGLREAHRRAGNHLAVVQLAHASISHWLTDPAPWMRWDYLFRPVDVFHPSDRLRLVEQRTLVEAGDSAETTIRTLNYNGGYTPTSLLLYPYPGFSNSELAIAHVTRAGEEIPVAENGDAGDHRPIGYDDQLRHWLAVHPQHSSVN</sequence>
<evidence type="ECO:0000313" key="3">
    <source>
        <dbReference type="Proteomes" id="UP000570678"/>
    </source>
</evidence>
<name>A0A846YTK4_9NOCA</name>
<dbReference type="RefSeq" id="WP_062980089.1">
    <property type="nucleotide sequence ID" value="NZ_JAAXOT010000022.1"/>
</dbReference>
<dbReference type="Pfam" id="PF18007">
    <property type="entry name" value="Rv3651-like_N"/>
    <property type="match status" value="1"/>
</dbReference>
<dbReference type="AlphaFoldDB" id="A0A846YTK4"/>